<reference evidence="2" key="1">
    <citation type="submission" date="2016-01" db="EMBL/GenBank/DDBJ databases">
        <authorList>
            <person name="Mitreva M."/>
            <person name="Pepin K.H."/>
            <person name="Mihindukulasuriya K.A."/>
            <person name="Fulton R."/>
            <person name="Fronick C."/>
            <person name="O'Laughlin M."/>
            <person name="Miner T."/>
            <person name="Herter B."/>
            <person name="Rosa B.A."/>
            <person name="Cordes M."/>
            <person name="Tomlinson C."/>
            <person name="Wollam A."/>
            <person name="Palsikar V.B."/>
            <person name="Mardis E.R."/>
            <person name="Wilson R.K."/>
        </authorList>
    </citation>
    <scope>NUCLEOTIDE SEQUENCE [LARGE SCALE GENOMIC DNA]</scope>
    <source>
        <strain evidence="2">CMW8396</strain>
    </source>
</reference>
<dbReference type="AlphaFoldDB" id="A0A133NDK0"/>
<dbReference type="Proteomes" id="UP000070617">
    <property type="component" value="Unassembled WGS sequence"/>
</dbReference>
<dbReference type="PATRIC" id="fig|134605.3.peg.1053"/>
<dbReference type="EMBL" id="LRPX01000047">
    <property type="protein sequence ID" value="KXA14375.1"/>
    <property type="molecule type" value="Genomic_DNA"/>
</dbReference>
<dbReference type="Pfam" id="PF14131">
    <property type="entry name" value="DUF4298"/>
    <property type="match status" value="1"/>
</dbReference>
<keyword evidence="2" id="KW-1185">Reference proteome</keyword>
<evidence type="ECO:0000313" key="1">
    <source>
        <dbReference type="EMBL" id="KXA14375.1"/>
    </source>
</evidence>
<comment type="caution">
    <text evidence="1">The sequence shown here is derived from an EMBL/GenBank/DDBJ whole genome shotgun (WGS) entry which is preliminary data.</text>
</comment>
<accession>A0A133NDK0</accession>
<dbReference type="STRING" id="134605.HMPREF3206_01060"/>
<proteinExistence type="predicted"/>
<organism evidence="1 2">
    <name type="scientific">Fusobacterium equinum</name>
    <dbReference type="NCBI Taxonomy" id="134605"/>
    <lineage>
        <taxon>Bacteria</taxon>
        <taxon>Fusobacteriati</taxon>
        <taxon>Fusobacteriota</taxon>
        <taxon>Fusobacteriia</taxon>
        <taxon>Fusobacteriales</taxon>
        <taxon>Fusobacteriaceae</taxon>
        <taxon>Fusobacterium</taxon>
    </lineage>
</organism>
<dbReference type="InterPro" id="IPR025384">
    <property type="entry name" value="DUF4298"/>
</dbReference>
<protein>
    <recommendedName>
        <fullName evidence="3">DUF4298 domain-containing protein</fullName>
    </recommendedName>
</protein>
<evidence type="ECO:0008006" key="3">
    <source>
        <dbReference type="Google" id="ProtNLM"/>
    </source>
</evidence>
<gene>
    <name evidence="1" type="ORF">HMPREF3206_01060</name>
</gene>
<sequence length="99" mass="11609">MKADVIKYEKILNESEKIFEELFCILDKIRKNEKDFEDLKKYYGSEEYRKDVSISDNTKKYNDIPCGVLTEDAVYDLIGTSYSASIEMLELATKILKNY</sequence>
<evidence type="ECO:0000313" key="2">
    <source>
        <dbReference type="Proteomes" id="UP000070617"/>
    </source>
</evidence>
<dbReference type="RefSeq" id="WP_060793681.1">
    <property type="nucleotide sequence ID" value="NZ_KQ956540.1"/>
</dbReference>
<name>A0A133NDK0_9FUSO</name>